<dbReference type="AlphaFoldDB" id="A0A518BEU5"/>
<proteinExistence type="predicted"/>
<organism evidence="1 2">
    <name type="scientific">Engelhardtia mirabilis</name>
    <dbReference type="NCBI Taxonomy" id="2528011"/>
    <lineage>
        <taxon>Bacteria</taxon>
        <taxon>Pseudomonadati</taxon>
        <taxon>Planctomycetota</taxon>
        <taxon>Planctomycetia</taxon>
        <taxon>Planctomycetia incertae sedis</taxon>
        <taxon>Engelhardtia</taxon>
    </lineage>
</organism>
<reference evidence="1 2" key="1">
    <citation type="submission" date="2019-02" db="EMBL/GenBank/DDBJ databases">
        <title>Deep-cultivation of Planctomycetes and their phenomic and genomic characterization uncovers novel biology.</title>
        <authorList>
            <person name="Wiegand S."/>
            <person name="Jogler M."/>
            <person name="Boedeker C."/>
            <person name="Pinto D."/>
            <person name="Vollmers J."/>
            <person name="Rivas-Marin E."/>
            <person name="Kohn T."/>
            <person name="Peeters S.H."/>
            <person name="Heuer A."/>
            <person name="Rast P."/>
            <person name="Oberbeckmann S."/>
            <person name="Bunk B."/>
            <person name="Jeske O."/>
            <person name="Meyerdierks A."/>
            <person name="Storesund J.E."/>
            <person name="Kallscheuer N."/>
            <person name="Luecker S."/>
            <person name="Lage O.M."/>
            <person name="Pohl T."/>
            <person name="Merkel B.J."/>
            <person name="Hornburger P."/>
            <person name="Mueller R.-W."/>
            <person name="Bruemmer F."/>
            <person name="Labrenz M."/>
            <person name="Spormann A.M."/>
            <person name="Op den Camp H."/>
            <person name="Overmann J."/>
            <person name="Amann R."/>
            <person name="Jetten M.S.M."/>
            <person name="Mascher T."/>
            <person name="Medema M.H."/>
            <person name="Devos D.P."/>
            <person name="Kaster A.-K."/>
            <person name="Ovreas L."/>
            <person name="Rohde M."/>
            <person name="Galperin M.Y."/>
            <person name="Jogler C."/>
        </authorList>
    </citation>
    <scope>NUCLEOTIDE SEQUENCE [LARGE SCALE GENOMIC DNA]</scope>
    <source>
        <strain evidence="1 2">Pla133</strain>
    </source>
</reference>
<gene>
    <name evidence="1" type="ORF">Pla133_05510</name>
</gene>
<dbReference type="SUPFAM" id="SSF55729">
    <property type="entry name" value="Acyl-CoA N-acyltransferases (Nat)"/>
    <property type="match status" value="1"/>
</dbReference>
<name>A0A518BEU5_9BACT</name>
<dbReference type="EMBL" id="CP036287">
    <property type="protein sequence ID" value="QDU65486.1"/>
    <property type="molecule type" value="Genomic_DNA"/>
</dbReference>
<dbReference type="Gene3D" id="3.40.630.30">
    <property type="match status" value="1"/>
</dbReference>
<dbReference type="RefSeq" id="WP_145062124.1">
    <property type="nucleotide sequence ID" value="NZ_CP036287.1"/>
</dbReference>
<evidence type="ECO:0000313" key="1">
    <source>
        <dbReference type="EMBL" id="QDU65486.1"/>
    </source>
</evidence>
<dbReference type="InterPro" id="IPR016181">
    <property type="entry name" value="Acyl_CoA_acyltransferase"/>
</dbReference>
<accession>A0A518BEU5</accession>
<dbReference type="Proteomes" id="UP000316921">
    <property type="component" value="Chromosome"/>
</dbReference>
<dbReference type="KEGG" id="pbap:Pla133_05510"/>
<evidence type="ECO:0000313" key="2">
    <source>
        <dbReference type="Proteomes" id="UP000316921"/>
    </source>
</evidence>
<evidence type="ECO:0008006" key="3">
    <source>
        <dbReference type="Google" id="ProtNLM"/>
    </source>
</evidence>
<keyword evidence="2" id="KW-1185">Reference proteome</keyword>
<sequence>MSQLVTVREVDALEPEVVGELLRDHPYDDYRRHRRIAPDAALAFLRERAQESAAAERCHRLLARDRSDGRPAGVLMLQYLSHDSELLGRPMGGIPFLLVRADHPDPGDVLRALLLSLPYLVQREGYSHVSVRIDSADIAAYHELTDAGFRLMETLVSMAYDTERRGIGVIDPAEFGFDGVVRTVEPRDHDAVAEMSRKRFTLNRYHLDQSISHEAAGELMARWARSYCENDQDCQVWVAEGKGGELAGFLGHQLNRGLEKHSGILVSGRALLAVEDPRTGVGQMLSRAHTWQSPGDYKEADTQLNNYGMIKASFKLDMDMVRTKYTFHR</sequence>
<protein>
    <recommendedName>
        <fullName evidence="3">N-acetyltransferase domain-containing protein</fullName>
    </recommendedName>
</protein>